<feature type="chain" id="PRO_5046665464" evidence="1">
    <location>
        <begin position="20"/>
        <end position="122"/>
    </location>
</feature>
<proteinExistence type="predicted"/>
<evidence type="ECO:0000313" key="2">
    <source>
        <dbReference type="EMBL" id="MDK2123244.1"/>
    </source>
</evidence>
<dbReference type="EMBL" id="JARRAF010000003">
    <property type="protein sequence ID" value="MDK2123244.1"/>
    <property type="molecule type" value="Genomic_DNA"/>
</dbReference>
<keyword evidence="3" id="KW-1185">Reference proteome</keyword>
<reference evidence="2" key="1">
    <citation type="submission" date="2023-03" db="EMBL/GenBank/DDBJ databases">
        <title>Chitinimonas shenzhenensis gen. nov., sp. nov., a novel member of family Burkholderiaceae isolated from activated sludge collected in Shen Zhen, China.</title>
        <authorList>
            <person name="Wang X."/>
        </authorList>
    </citation>
    <scope>NUCLEOTIDE SEQUENCE</scope>
    <source>
        <strain evidence="2">DQS-5</strain>
    </source>
</reference>
<name>A0ABT7DT36_9NEIS</name>
<organism evidence="2 3">
    <name type="scientific">Parachitinimonas caeni</name>
    <dbReference type="NCBI Taxonomy" id="3031301"/>
    <lineage>
        <taxon>Bacteria</taxon>
        <taxon>Pseudomonadati</taxon>
        <taxon>Pseudomonadota</taxon>
        <taxon>Betaproteobacteria</taxon>
        <taxon>Neisseriales</taxon>
        <taxon>Chitinibacteraceae</taxon>
        <taxon>Parachitinimonas</taxon>
    </lineage>
</organism>
<keyword evidence="1" id="KW-0732">Signal</keyword>
<accession>A0ABT7DT36</accession>
<feature type="signal peptide" evidence="1">
    <location>
        <begin position="1"/>
        <end position="19"/>
    </location>
</feature>
<dbReference type="Proteomes" id="UP001172778">
    <property type="component" value="Unassembled WGS sequence"/>
</dbReference>
<evidence type="ECO:0000313" key="3">
    <source>
        <dbReference type="Proteomes" id="UP001172778"/>
    </source>
</evidence>
<evidence type="ECO:0000256" key="1">
    <source>
        <dbReference type="SAM" id="SignalP"/>
    </source>
</evidence>
<gene>
    <name evidence="2" type="ORF">PZA18_04170</name>
</gene>
<comment type="caution">
    <text evidence="2">The sequence shown here is derived from an EMBL/GenBank/DDBJ whole genome shotgun (WGS) entry which is preliminary data.</text>
</comment>
<protein>
    <submittedName>
        <fullName evidence="2">Uncharacterized protein</fullName>
    </submittedName>
</protein>
<dbReference type="RefSeq" id="WP_284099533.1">
    <property type="nucleotide sequence ID" value="NZ_JARRAF010000003.1"/>
</dbReference>
<sequence length="122" mass="12207">MKRLFVACLTSFASAYALAHGDLQPAHGGVIEEGALVTVELVAKPGGLAVYLSDHGKAMDAKGASGSVIVLGGGGKVEAKLTPADGNALSATGNFKLGSGSKAIVKLSVPGKGDDQIRFSIK</sequence>